<comment type="subcellular location">
    <subcellularLocation>
        <location evidence="1">Nucleus</location>
    </subcellularLocation>
</comment>
<dbReference type="GO" id="GO:0000398">
    <property type="term" value="P:mRNA splicing, via spliceosome"/>
    <property type="evidence" value="ECO:0007669"/>
    <property type="project" value="TreeGrafter"/>
</dbReference>
<name>A0A8J7NUT7_ATRSP</name>
<keyword evidence="6" id="KW-0508">mRNA splicing</keyword>
<reference evidence="11" key="1">
    <citation type="journal article" date="2021" name="Cell">
        <title>Tracing the genetic footprints of vertebrate landing in non-teleost ray-finned fishes.</title>
        <authorList>
            <person name="Bi X."/>
            <person name="Wang K."/>
            <person name="Yang L."/>
            <person name="Pan H."/>
            <person name="Jiang H."/>
            <person name="Wei Q."/>
            <person name="Fang M."/>
            <person name="Yu H."/>
            <person name="Zhu C."/>
            <person name="Cai Y."/>
            <person name="He Y."/>
            <person name="Gan X."/>
            <person name="Zeng H."/>
            <person name="Yu D."/>
            <person name="Zhu Y."/>
            <person name="Jiang H."/>
            <person name="Qiu Q."/>
            <person name="Yang H."/>
            <person name="Zhang Y.E."/>
            <person name="Wang W."/>
            <person name="Zhu M."/>
            <person name="He S."/>
            <person name="Zhang G."/>
        </authorList>
    </citation>
    <scope>NUCLEOTIDE SEQUENCE</scope>
    <source>
        <strain evidence="11">Allg_001</strain>
    </source>
</reference>
<feature type="compositionally biased region" description="Basic residues" evidence="9">
    <location>
        <begin position="172"/>
        <end position="191"/>
    </location>
</feature>
<feature type="non-terminal residue" evidence="11">
    <location>
        <position position="392"/>
    </location>
</feature>
<evidence type="ECO:0000256" key="1">
    <source>
        <dbReference type="ARBA" id="ARBA00004123"/>
    </source>
</evidence>
<dbReference type="SMART" id="SM01083">
    <property type="entry name" value="Cir_N"/>
    <property type="match status" value="1"/>
</dbReference>
<organism evidence="11 12">
    <name type="scientific">Atractosteus spatula</name>
    <name type="common">Alligator gar</name>
    <name type="synonym">Lepisosteus spatula</name>
    <dbReference type="NCBI Taxonomy" id="7917"/>
    <lineage>
        <taxon>Eukaryota</taxon>
        <taxon>Metazoa</taxon>
        <taxon>Chordata</taxon>
        <taxon>Craniata</taxon>
        <taxon>Vertebrata</taxon>
        <taxon>Euteleostomi</taxon>
        <taxon>Actinopterygii</taxon>
        <taxon>Neopterygii</taxon>
        <taxon>Holostei</taxon>
        <taxon>Semionotiformes</taxon>
        <taxon>Lepisosteidae</taxon>
        <taxon>Atractosteus</taxon>
    </lineage>
</organism>
<dbReference type="Pfam" id="PF12542">
    <property type="entry name" value="CWC25"/>
    <property type="match status" value="1"/>
</dbReference>
<evidence type="ECO:0000256" key="9">
    <source>
        <dbReference type="SAM" id="MobiDB-lite"/>
    </source>
</evidence>
<dbReference type="GO" id="GO:0005684">
    <property type="term" value="C:U2-type spliceosomal complex"/>
    <property type="evidence" value="ECO:0007669"/>
    <property type="project" value="TreeGrafter"/>
</dbReference>
<feature type="compositionally biased region" description="Basic and acidic residues" evidence="9">
    <location>
        <begin position="303"/>
        <end position="358"/>
    </location>
</feature>
<dbReference type="Proteomes" id="UP000736164">
    <property type="component" value="Unassembled WGS sequence"/>
</dbReference>
<proteinExistence type="inferred from homology"/>
<feature type="coiled-coil region" evidence="8">
    <location>
        <begin position="23"/>
        <end position="57"/>
    </location>
</feature>
<feature type="domain" description="CBF1-interacting co-repressor CIR N-terminal" evidence="10">
    <location>
        <begin position="11"/>
        <end position="47"/>
    </location>
</feature>
<comment type="similarity">
    <text evidence="2">Belongs to the CWC25 family.</text>
</comment>
<evidence type="ECO:0000256" key="2">
    <source>
        <dbReference type="ARBA" id="ARBA00006695"/>
    </source>
</evidence>
<evidence type="ECO:0000256" key="4">
    <source>
        <dbReference type="ARBA" id="ARBA00022728"/>
    </source>
</evidence>
<evidence type="ECO:0000256" key="7">
    <source>
        <dbReference type="ARBA" id="ARBA00023242"/>
    </source>
</evidence>
<dbReference type="Pfam" id="PF10197">
    <property type="entry name" value="Cir_N"/>
    <property type="match status" value="1"/>
</dbReference>
<dbReference type="PANTHER" id="PTHR16196">
    <property type="entry name" value="CELL CYCLE CONTROL PROTEIN CWF25"/>
    <property type="match status" value="1"/>
</dbReference>
<keyword evidence="7" id="KW-0539">Nucleus</keyword>
<dbReference type="EMBL" id="JAAWVO010039387">
    <property type="protein sequence ID" value="MBN3318309.1"/>
    <property type="molecule type" value="Genomic_DNA"/>
</dbReference>
<evidence type="ECO:0000256" key="5">
    <source>
        <dbReference type="ARBA" id="ARBA00023054"/>
    </source>
</evidence>
<accession>A0A8J7NUT7</accession>
<keyword evidence="4" id="KW-0747">Spliceosome</keyword>
<keyword evidence="5 8" id="KW-0175">Coiled coil</keyword>
<evidence type="ECO:0000256" key="8">
    <source>
        <dbReference type="SAM" id="Coils"/>
    </source>
</evidence>
<dbReference type="InterPro" id="IPR051376">
    <property type="entry name" value="CWC25_splicing_factor"/>
</dbReference>
<evidence type="ECO:0000256" key="3">
    <source>
        <dbReference type="ARBA" id="ARBA00022664"/>
    </source>
</evidence>
<feature type="compositionally biased region" description="Basic residues" evidence="9">
    <location>
        <begin position="287"/>
        <end position="302"/>
    </location>
</feature>
<dbReference type="InterPro" id="IPR022209">
    <property type="entry name" value="CWC25"/>
</dbReference>
<feature type="region of interest" description="Disordered" evidence="9">
    <location>
        <begin position="94"/>
        <end position="124"/>
    </location>
</feature>
<feature type="compositionally biased region" description="Basic and acidic residues" evidence="9">
    <location>
        <begin position="140"/>
        <end position="153"/>
    </location>
</feature>
<protein>
    <submittedName>
        <fullName evidence="11">CWC25 factor</fullName>
    </submittedName>
</protein>
<sequence length="392" mass="45770">MGGGDLNLKKSWHPQTLKNIERVWKAEQRHEAERKKIEELQKELREERAREEIQRYAEETGAVKKKDDRLDWMYQGPGGQVSRDEYLLGRPIDKQITQQYEEPDSGPSAQTGLLPGSIFNPPSAANAHDIAAKIREDPLFLIRKREEDRKREVLTNPVKMKKIKEMLQKNLEKKKKKKDKKKKKHKKHRRHSSSEEDSSSDEEQPSRSRRRSTSPSPPSSLSRLPGYGLQLPASRSRQREVSPNQEASAGRSGLQGPSRSPHRSSSHGTHARGDREQKRRGQSPPPPRHRAHRQHGSSHTKRLSAEELERRRREMMDFARWRDEERAGNVERYRKEEEQEKTQEAQRGRDDKFIRDMKLQSASTSSLEDRVKRNIYSLQRTPAALERNFMKR</sequence>
<evidence type="ECO:0000256" key="6">
    <source>
        <dbReference type="ARBA" id="ARBA00023187"/>
    </source>
</evidence>
<evidence type="ECO:0000259" key="10">
    <source>
        <dbReference type="SMART" id="SM01083"/>
    </source>
</evidence>
<gene>
    <name evidence="11" type="primary">Cwc25</name>
    <name evidence="11" type="ORF">GTO95_0000255</name>
</gene>
<dbReference type="PANTHER" id="PTHR16196:SF0">
    <property type="entry name" value="PRE-MRNA-SPLICING FACTOR CWC25 HOMOLOG"/>
    <property type="match status" value="1"/>
</dbReference>
<evidence type="ECO:0000313" key="11">
    <source>
        <dbReference type="EMBL" id="MBN3318309.1"/>
    </source>
</evidence>
<keyword evidence="3" id="KW-0507">mRNA processing</keyword>
<comment type="caution">
    <text evidence="11">The sequence shown here is derived from an EMBL/GenBank/DDBJ whole genome shotgun (WGS) entry which is preliminary data.</text>
</comment>
<evidence type="ECO:0000313" key="12">
    <source>
        <dbReference type="Proteomes" id="UP000736164"/>
    </source>
</evidence>
<dbReference type="AlphaFoldDB" id="A0A8J7NUT7"/>
<dbReference type="InterPro" id="IPR019339">
    <property type="entry name" value="CIR_N_dom"/>
</dbReference>
<feature type="non-terminal residue" evidence="11">
    <location>
        <position position="1"/>
    </location>
</feature>
<keyword evidence="12" id="KW-1185">Reference proteome</keyword>
<feature type="region of interest" description="Disordered" evidence="9">
    <location>
        <begin position="140"/>
        <end position="368"/>
    </location>
</feature>